<dbReference type="Proteomes" id="UP000188605">
    <property type="component" value="Unassembled WGS sequence"/>
</dbReference>
<evidence type="ECO:0000313" key="2">
    <source>
        <dbReference type="Proteomes" id="UP000188605"/>
    </source>
</evidence>
<dbReference type="EMBL" id="LJDB01000085">
    <property type="protein sequence ID" value="ONI38540.1"/>
    <property type="molecule type" value="Genomic_DNA"/>
</dbReference>
<keyword evidence="2" id="KW-1185">Reference proteome</keyword>
<name>A0ACC8X9D9_9FIRM</name>
<sequence>MKKAVNMFNNIMSFMGMLCLVIFITSVLVQVISRTFLPKSPAWTEELARYSFIYMIAFGSSVAVRTKEFVSVDLLVAKFGPKFNRILNIIIQIGILGFCGYILVYSVWPFANIKYRMVSTAMQIPMQYVYLSMVLLFALLIVSYIFEIILTLTGQE</sequence>
<comment type="caution">
    <text evidence="1">The sequence shown here is derived from an EMBL/GenBank/DDBJ whole genome shotgun (WGS) entry which is preliminary data.</text>
</comment>
<accession>A0ACC8X9D9</accession>
<reference evidence="1" key="1">
    <citation type="submission" date="2016-08" db="EMBL/GenBank/DDBJ databases">
        <authorList>
            <person name="Ngugi D.K."/>
            <person name="Miyake S."/>
            <person name="Stingl U."/>
        </authorList>
    </citation>
    <scope>NUCLEOTIDE SEQUENCE</scope>
    <source>
        <strain evidence="1">SCG-B11WGA-EpuloA1</strain>
    </source>
</reference>
<gene>
    <name evidence="1" type="ORF">AN396_10450</name>
</gene>
<organism evidence="1 2">
    <name type="scientific">Candidatus Epulonipiscium fishelsonii</name>
    <dbReference type="NCBI Taxonomy" id="77094"/>
    <lineage>
        <taxon>Bacteria</taxon>
        <taxon>Bacillati</taxon>
        <taxon>Bacillota</taxon>
        <taxon>Clostridia</taxon>
        <taxon>Lachnospirales</taxon>
        <taxon>Lachnospiraceae</taxon>
        <taxon>Candidatus Epulonipiscium</taxon>
    </lineage>
</organism>
<protein>
    <submittedName>
        <fullName evidence="1">Uncharacterized protein</fullName>
    </submittedName>
</protein>
<proteinExistence type="predicted"/>
<evidence type="ECO:0000313" key="1">
    <source>
        <dbReference type="EMBL" id="ONI38540.1"/>
    </source>
</evidence>